<dbReference type="AlphaFoldDB" id="A0A8H7WGY1"/>
<accession>A0A8H7WGY1</accession>
<sequence length="244" mass="27083">MRSGSRAPAQANHYKIARKTPLGSVAMKSESYTSNDSDDDDGAEGDDEMTGEDDAGSSEESSDMESSQDNGKTIRASSKPFDENIASRKKDRSSPMSKRRSFRSRKPTDKLRASLSNTTIPTFTATNPPPSRGPSKLCYVVYKRISTKSDFPYAYSKYLGSFTDLIDANNKVARQWKEEHSTGYTDYVKDKEIDHRIWWAAFNRDTELLEKVEIEITGKARVQNGAKALPGGSLPGQSTVRDIS</sequence>
<feature type="compositionally biased region" description="Polar residues" evidence="1">
    <location>
        <begin position="114"/>
        <end position="126"/>
    </location>
</feature>
<proteinExistence type="predicted"/>
<evidence type="ECO:0000256" key="1">
    <source>
        <dbReference type="SAM" id="MobiDB-lite"/>
    </source>
</evidence>
<feature type="region of interest" description="Disordered" evidence="1">
    <location>
        <begin position="1"/>
        <end position="135"/>
    </location>
</feature>
<feature type="compositionally biased region" description="Basic residues" evidence="1">
    <location>
        <begin position="89"/>
        <end position="105"/>
    </location>
</feature>
<evidence type="ECO:0000313" key="2">
    <source>
        <dbReference type="EMBL" id="KAG4424531.1"/>
    </source>
</evidence>
<dbReference type="OrthoDB" id="10587630at2759"/>
<protein>
    <submittedName>
        <fullName evidence="2">Uncharacterized protein</fullName>
    </submittedName>
</protein>
<evidence type="ECO:0000313" key="3">
    <source>
        <dbReference type="Proteomes" id="UP000664132"/>
    </source>
</evidence>
<reference evidence="2" key="1">
    <citation type="submission" date="2021-02" db="EMBL/GenBank/DDBJ databases">
        <title>Genome sequence Cadophora malorum strain M34.</title>
        <authorList>
            <person name="Stefanovic E."/>
            <person name="Vu D."/>
            <person name="Scully C."/>
            <person name="Dijksterhuis J."/>
            <person name="Roader J."/>
            <person name="Houbraken J."/>
        </authorList>
    </citation>
    <scope>NUCLEOTIDE SEQUENCE</scope>
    <source>
        <strain evidence="2">M34</strain>
    </source>
</reference>
<name>A0A8H7WGY1_9HELO</name>
<keyword evidence="3" id="KW-1185">Reference proteome</keyword>
<dbReference type="EMBL" id="JAFJYH010000020">
    <property type="protein sequence ID" value="KAG4424531.1"/>
    <property type="molecule type" value="Genomic_DNA"/>
</dbReference>
<organism evidence="2 3">
    <name type="scientific">Cadophora malorum</name>
    <dbReference type="NCBI Taxonomy" id="108018"/>
    <lineage>
        <taxon>Eukaryota</taxon>
        <taxon>Fungi</taxon>
        <taxon>Dikarya</taxon>
        <taxon>Ascomycota</taxon>
        <taxon>Pezizomycotina</taxon>
        <taxon>Leotiomycetes</taxon>
        <taxon>Helotiales</taxon>
        <taxon>Ploettnerulaceae</taxon>
        <taxon>Cadophora</taxon>
    </lineage>
</organism>
<feature type="compositionally biased region" description="Acidic residues" evidence="1">
    <location>
        <begin position="36"/>
        <end position="63"/>
    </location>
</feature>
<gene>
    <name evidence="2" type="ORF">IFR04_002409</name>
</gene>
<comment type="caution">
    <text evidence="2">The sequence shown here is derived from an EMBL/GenBank/DDBJ whole genome shotgun (WGS) entry which is preliminary data.</text>
</comment>
<dbReference type="Proteomes" id="UP000664132">
    <property type="component" value="Unassembled WGS sequence"/>
</dbReference>